<dbReference type="InterPro" id="IPR021202">
    <property type="entry name" value="Rv3654c-like"/>
</dbReference>
<dbReference type="InterPro" id="IPR028087">
    <property type="entry name" value="Tad_N"/>
</dbReference>
<dbReference type="GeneID" id="92759103"/>
<keyword evidence="1" id="KW-0812">Transmembrane</keyword>
<evidence type="ECO:0000259" key="2">
    <source>
        <dbReference type="Pfam" id="PF13400"/>
    </source>
</evidence>
<evidence type="ECO:0000313" key="5">
    <source>
        <dbReference type="Proteomes" id="UP000596145"/>
    </source>
</evidence>
<dbReference type="EMBL" id="CP066007">
    <property type="protein sequence ID" value="QQB46577.1"/>
    <property type="molecule type" value="Genomic_DNA"/>
</dbReference>
<evidence type="ECO:0000256" key="1">
    <source>
        <dbReference type="SAM" id="Phobius"/>
    </source>
</evidence>
<feature type="domain" description="Putative Flp pilus-assembly TadG-like N-terminal" evidence="2">
    <location>
        <begin position="6"/>
        <end position="52"/>
    </location>
</feature>
<name>A0A7T4JV72_9CORY</name>
<dbReference type="Proteomes" id="UP000617681">
    <property type="component" value="Chromosome"/>
</dbReference>
<keyword evidence="1" id="KW-1133">Transmembrane helix</keyword>
<keyword evidence="1" id="KW-0472">Membrane</keyword>
<reference evidence="3 5" key="1">
    <citation type="submission" date="2020-12" db="EMBL/GenBank/DDBJ databases">
        <title>FDA dAtabase for Regulatory Grade micrObial Sequences (FDA-ARGOS): Supporting development and validation of Infectious Disease Dx tests.</title>
        <authorList>
            <person name="Sproer C."/>
            <person name="Gronow S."/>
            <person name="Severitt S."/>
            <person name="Schroder I."/>
            <person name="Tallon L."/>
            <person name="Sadzewicz L."/>
            <person name="Zhao X."/>
            <person name="Boylan J."/>
            <person name="Ott S."/>
            <person name="Bowen H."/>
            <person name="Vavikolanu K."/>
            <person name="Mehta A."/>
            <person name="Aluvathingal J."/>
            <person name="Nadendla S."/>
            <person name="Lowell S."/>
            <person name="Myers T."/>
            <person name="Yan Y."/>
            <person name="Sichtig H."/>
        </authorList>
    </citation>
    <scope>NUCLEOTIDE SEQUENCE [LARGE SCALE GENOMIC DNA]</scope>
    <source>
        <strain evidence="3 5">FDAARGOS_1053</strain>
        <strain evidence="4">FDAARGOS_1191</strain>
    </source>
</reference>
<dbReference type="EMBL" id="CP069534">
    <property type="protein sequence ID" value="QRP70954.1"/>
    <property type="molecule type" value="Genomic_DNA"/>
</dbReference>
<dbReference type="Proteomes" id="UP000596145">
    <property type="component" value="Chromosome"/>
</dbReference>
<dbReference type="Pfam" id="PF13400">
    <property type="entry name" value="Tad"/>
    <property type="match status" value="1"/>
</dbReference>
<gene>
    <name evidence="3" type="ORF">I6I10_01065</name>
    <name evidence="4" type="ORF">I6J21_01975</name>
</gene>
<protein>
    <submittedName>
        <fullName evidence="3">Flp pilus-assembly TadE/G-like family protein</fullName>
    </submittedName>
</protein>
<dbReference type="OrthoDB" id="9988926at2"/>
<proteinExistence type="predicted"/>
<accession>A0A7T4JV72</accession>
<organism evidence="3 5">
    <name type="scientific">Corynebacterium glucuronolyticum</name>
    <dbReference type="NCBI Taxonomy" id="39791"/>
    <lineage>
        <taxon>Bacteria</taxon>
        <taxon>Bacillati</taxon>
        <taxon>Actinomycetota</taxon>
        <taxon>Actinomycetes</taxon>
        <taxon>Mycobacteriales</taxon>
        <taxon>Corynebacteriaceae</taxon>
        <taxon>Corynebacterium</taxon>
    </lineage>
</organism>
<sequence length="106" mass="10874">MRDDRGYATVLAAGILLALVALLGTLLYCVSLIHDAHVAQRAADLAAVAGAREVYLGREGCDVAADIVARNGGAVTECIVRGDDLTIIVRVGSRTAVSTAGPTVLL</sequence>
<evidence type="ECO:0000313" key="4">
    <source>
        <dbReference type="EMBL" id="QRP70954.1"/>
    </source>
</evidence>
<evidence type="ECO:0000313" key="3">
    <source>
        <dbReference type="EMBL" id="QQB46577.1"/>
    </source>
</evidence>
<dbReference type="NCBIfam" id="TIGR03816">
    <property type="entry name" value="tadE_like_DECH"/>
    <property type="match status" value="1"/>
</dbReference>
<feature type="transmembrane region" description="Helical" evidence="1">
    <location>
        <begin position="6"/>
        <end position="30"/>
    </location>
</feature>
<dbReference type="RefSeq" id="WP_005390810.1">
    <property type="nucleotide sequence ID" value="NZ_CP066007.1"/>
</dbReference>
<dbReference type="AlphaFoldDB" id="A0A7T4JV72"/>